<dbReference type="Proteomes" id="UP000248714">
    <property type="component" value="Unassembled WGS sequence"/>
</dbReference>
<dbReference type="EMBL" id="QLTT01000006">
    <property type="protein sequence ID" value="RAS63719.1"/>
    <property type="molecule type" value="Genomic_DNA"/>
</dbReference>
<proteinExistence type="predicted"/>
<dbReference type="PANTHER" id="PTHR44688">
    <property type="entry name" value="DNA-BINDING TRANSCRIPTIONAL ACTIVATOR DEVR_DOSR"/>
    <property type="match status" value="1"/>
</dbReference>
<keyword evidence="2" id="KW-0238">DNA-binding</keyword>
<feature type="domain" description="HTH luxR-type" evidence="4">
    <location>
        <begin position="61"/>
        <end position="126"/>
    </location>
</feature>
<dbReference type="InterPro" id="IPR000792">
    <property type="entry name" value="Tscrpt_reg_LuxR_C"/>
</dbReference>
<evidence type="ECO:0000256" key="1">
    <source>
        <dbReference type="ARBA" id="ARBA00023015"/>
    </source>
</evidence>
<dbReference type="Gene3D" id="3.40.50.2300">
    <property type="match status" value="1"/>
</dbReference>
<dbReference type="PRINTS" id="PR00038">
    <property type="entry name" value="HTHLUXR"/>
</dbReference>
<comment type="caution">
    <text evidence="5">The sequence shown here is derived from an EMBL/GenBank/DDBJ whole genome shotgun (WGS) entry which is preliminary data.</text>
</comment>
<evidence type="ECO:0000256" key="3">
    <source>
        <dbReference type="ARBA" id="ARBA00023163"/>
    </source>
</evidence>
<evidence type="ECO:0000313" key="5">
    <source>
        <dbReference type="EMBL" id="RAS63719.1"/>
    </source>
</evidence>
<organism evidence="5 6">
    <name type="scientific">Lentzea atacamensis</name>
    <dbReference type="NCBI Taxonomy" id="531938"/>
    <lineage>
        <taxon>Bacteria</taxon>
        <taxon>Bacillati</taxon>
        <taxon>Actinomycetota</taxon>
        <taxon>Actinomycetes</taxon>
        <taxon>Pseudonocardiales</taxon>
        <taxon>Pseudonocardiaceae</taxon>
        <taxon>Lentzea</taxon>
    </lineage>
</organism>
<sequence length="135" mass="14032">MVLTAQGEDDVLFRAMGTGASAFVGKAAPMEEVLCAIRHAAVAASSFTAAGLALAMARRQSTAARLALSPREREVLMLLRDGVSIPAIARTLYVSPSTAKTCVSRLCEKLGASNRAQALMAALRNGLIRSEAATA</sequence>
<keyword evidence="3" id="KW-0804">Transcription</keyword>
<dbReference type="Pfam" id="PF00196">
    <property type="entry name" value="GerE"/>
    <property type="match status" value="1"/>
</dbReference>
<dbReference type="SUPFAM" id="SSF46894">
    <property type="entry name" value="C-terminal effector domain of the bipartite response regulators"/>
    <property type="match status" value="1"/>
</dbReference>
<name>A0ABX9E3U3_9PSEU</name>
<evidence type="ECO:0000313" key="6">
    <source>
        <dbReference type="Proteomes" id="UP000248714"/>
    </source>
</evidence>
<evidence type="ECO:0000259" key="4">
    <source>
        <dbReference type="PROSITE" id="PS50043"/>
    </source>
</evidence>
<dbReference type="RefSeq" id="WP_215732495.1">
    <property type="nucleotide sequence ID" value="NZ_QLTT01000006.1"/>
</dbReference>
<accession>A0ABX9E3U3</accession>
<dbReference type="PROSITE" id="PS50043">
    <property type="entry name" value="HTH_LUXR_2"/>
    <property type="match status" value="1"/>
</dbReference>
<dbReference type="PANTHER" id="PTHR44688:SF16">
    <property type="entry name" value="DNA-BINDING TRANSCRIPTIONAL ACTIVATOR DEVR_DOSR"/>
    <property type="match status" value="1"/>
</dbReference>
<dbReference type="InterPro" id="IPR016032">
    <property type="entry name" value="Sig_transdc_resp-reg_C-effctor"/>
</dbReference>
<reference evidence="5 6" key="1">
    <citation type="submission" date="2018-06" db="EMBL/GenBank/DDBJ databases">
        <title>Genomic Encyclopedia of Type Strains, Phase IV (KMG-IV): sequencing the most valuable type-strain genomes for metagenomic binning, comparative biology and taxonomic classification.</title>
        <authorList>
            <person name="Goeker M."/>
        </authorList>
    </citation>
    <scope>NUCLEOTIDE SEQUENCE [LARGE SCALE GENOMIC DNA]</scope>
    <source>
        <strain evidence="5 6">DSM 45479</strain>
    </source>
</reference>
<protein>
    <submittedName>
        <fullName evidence="5">Regulatory LuxR family protein</fullName>
    </submittedName>
</protein>
<gene>
    <name evidence="5" type="ORF">C8D87_106120</name>
</gene>
<evidence type="ECO:0000256" key="2">
    <source>
        <dbReference type="ARBA" id="ARBA00023125"/>
    </source>
</evidence>
<dbReference type="CDD" id="cd06170">
    <property type="entry name" value="LuxR_C_like"/>
    <property type="match status" value="1"/>
</dbReference>
<keyword evidence="1" id="KW-0805">Transcription regulation</keyword>
<keyword evidence="6" id="KW-1185">Reference proteome</keyword>
<dbReference type="SMART" id="SM00421">
    <property type="entry name" value="HTH_LUXR"/>
    <property type="match status" value="1"/>
</dbReference>